<proteinExistence type="predicted"/>
<evidence type="ECO:0000313" key="2">
    <source>
        <dbReference type="Proteomes" id="UP000010824"/>
    </source>
</evidence>
<organism evidence="1 2">
    <name type="scientific">Methanoregula formicica (strain DSM 22288 / NBRC 105244 / SMSP)</name>
    <dbReference type="NCBI Taxonomy" id="593750"/>
    <lineage>
        <taxon>Archaea</taxon>
        <taxon>Methanobacteriati</taxon>
        <taxon>Methanobacteriota</taxon>
        <taxon>Stenosarchaea group</taxon>
        <taxon>Methanomicrobia</taxon>
        <taxon>Methanomicrobiales</taxon>
        <taxon>Methanoregulaceae</taxon>
        <taxon>Methanoregula</taxon>
    </lineage>
</organism>
<dbReference type="Gene3D" id="3.30.420.40">
    <property type="match status" value="2"/>
</dbReference>
<reference evidence="1 2" key="2">
    <citation type="journal article" date="2014" name="Genome Announc.">
        <title>Complete Genome Sequence of Methanoregula formicica SMSPT, a Mesophilic Hydrogenotrophic Methanogen Isolated from a Methanogenic Upflow Anaerobic Sludge Blanket Reactor.</title>
        <authorList>
            <person name="Yamamoto K."/>
            <person name="Tamaki H."/>
            <person name="Cadillo-Quiroz H."/>
            <person name="Imachi H."/>
            <person name="Kyrpides N."/>
            <person name="Woyke T."/>
            <person name="Goodwin L."/>
            <person name="Zinder S.H."/>
            <person name="Kamagata Y."/>
            <person name="Liu W.T."/>
        </authorList>
    </citation>
    <scope>NUCLEOTIDE SEQUENCE [LARGE SCALE GENOMIC DNA]</scope>
    <source>
        <strain evidence="2">DSM 22288 / NBRC 105244 / SMSP</strain>
    </source>
</reference>
<accession>L0HHN9</accession>
<protein>
    <submittedName>
        <fullName evidence="1">Molecular chaperone</fullName>
    </submittedName>
</protein>
<sequence>MNAQEPALSLGVDFGDGAIVCGSMPQDGSGFFTHAFPGWSEELPDPGGSVPIHRVPSLVRYRDANYHDIGNEVVRGGNSDHPATARWIRSYLLEESGALIAAGDEKRVTFRDAACDLLGAILVKTVTGHQNIRSVVFSVPEDAPPWYRDWLSKIARTAGMTACHTIAECSAAAAGYGLAVETGQSFLLFSCDETALSLRIARNNGSLDSADMEVIGSARTDTGSVILDTWIAQEIVEKSHLAYHGRRGQSLIDAARACVPGVVQHLARGDEAVAGFPDPVSGRPITVRITADDIIRVFADHGLPAILDDVIRCARGEALARGYADSAPAAVLMTGRGSLLPAVQALARERFFGVPVLSDHPLDAIVRGACLFRSRSASSDHIRNNYALRYWDPAAREHRYRFLVHSGARFPSAGQVARITISAAYDGQARLGLSLFEIGSNGPGTGLALELVQDPSGGVRVAAPEKDADEGSRPRLVNGTIPTVLAADPPGVKGEPRFELTFTIDRERQLCLTARDLITGAIIRRDAPVYRLT</sequence>
<dbReference type="STRING" id="593750.Metfor_2557"/>
<evidence type="ECO:0000313" key="1">
    <source>
        <dbReference type="EMBL" id="AGB03550.1"/>
    </source>
</evidence>
<dbReference type="AlphaFoldDB" id="L0HHN9"/>
<dbReference type="KEGG" id="mfo:Metfor_2557"/>
<dbReference type="GeneID" id="14309949"/>
<dbReference type="EMBL" id="CP003167">
    <property type="protein sequence ID" value="AGB03550.1"/>
    <property type="molecule type" value="Genomic_DNA"/>
</dbReference>
<name>L0HHN9_METFS</name>
<dbReference type="InParanoid" id="L0HHN9"/>
<dbReference type="InterPro" id="IPR043129">
    <property type="entry name" value="ATPase_NBD"/>
</dbReference>
<dbReference type="SUPFAM" id="SSF53067">
    <property type="entry name" value="Actin-like ATPase domain"/>
    <property type="match status" value="2"/>
</dbReference>
<reference evidence="2" key="1">
    <citation type="submission" date="2011-12" db="EMBL/GenBank/DDBJ databases">
        <title>Complete sequence of Methanoregula formicicum SMSP.</title>
        <authorList>
            <person name="Lucas S."/>
            <person name="Han J."/>
            <person name="Lapidus A."/>
            <person name="Cheng J.-F."/>
            <person name="Goodwin L."/>
            <person name="Pitluck S."/>
            <person name="Peters L."/>
            <person name="Ovchinnikova G."/>
            <person name="Teshima H."/>
            <person name="Detter J.C."/>
            <person name="Han C."/>
            <person name="Tapia R."/>
            <person name="Land M."/>
            <person name="Hauser L."/>
            <person name="Kyrpides N."/>
            <person name="Ivanova N."/>
            <person name="Pagani I."/>
            <person name="Imachi H."/>
            <person name="Tamaki H."/>
            <person name="Sekiguchi Y."/>
            <person name="Kamagata Y."/>
            <person name="Cadillo-Quiroz H."/>
            <person name="Zinder S."/>
            <person name="Liu W.-T."/>
            <person name="Woyke T."/>
        </authorList>
    </citation>
    <scope>NUCLEOTIDE SEQUENCE [LARGE SCALE GENOMIC DNA]</scope>
    <source>
        <strain evidence="2">DSM 22288 / NBRC 105244 / SMSP</strain>
    </source>
</reference>
<dbReference type="HOGENOM" id="CLU_510584_0_0_2"/>
<gene>
    <name evidence="1" type="ordered locus">Metfor_2557</name>
</gene>
<keyword evidence="2" id="KW-1185">Reference proteome</keyword>
<dbReference type="Proteomes" id="UP000010824">
    <property type="component" value="Chromosome"/>
</dbReference>
<dbReference type="Gene3D" id="3.90.640.10">
    <property type="entry name" value="Actin, Chain A, domain 4"/>
    <property type="match status" value="1"/>
</dbReference>
<dbReference type="RefSeq" id="WP_015286512.1">
    <property type="nucleotide sequence ID" value="NC_019943.1"/>
</dbReference>
<dbReference type="eggNOG" id="arCOG03060">
    <property type="taxonomic scope" value="Archaea"/>
</dbReference>